<proteinExistence type="predicted"/>
<keyword evidence="1" id="KW-1133">Transmembrane helix</keyword>
<evidence type="ECO:0000313" key="3">
    <source>
        <dbReference type="WBParaSite" id="HCON_00011510-00001"/>
    </source>
</evidence>
<organism evidence="2 3">
    <name type="scientific">Haemonchus contortus</name>
    <name type="common">Barber pole worm</name>
    <dbReference type="NCBI Taxonomy" id="6289"/>
    <lineage>
        <taxon>Eukaryota</taxon>
        <taxon>Metazoa</taxon>
        <taxon>Ecdysozoa</taxon>
        <taxon>Nematoda</taxon>
        <taxon>Chromadorea</taxon>
        <taxon>Rhabditida</taxon>
        <taxon>Rhabditina</taxon>
        <taxon>Rhabditomorpha</taxon>
        <taxon>Strongyloidea</taxon>
        <taxon>Trichostrongylidae</taxon>
        <taxon>Haemonchus</taxon>
    </lineage>
</organism>
<dbReference type="Proteomes" id="UP000025227">
    <property type="component" value="Unplaced"/>
</dbReference>
<dbReference type="WBParaSite" id="HCON_00011510-00001">
    <property type="protein sequence ID" value="HCON_00011510-00001"/>
    <property type="gene ID" value="HCON_00011510"/>
</dbReference>
<protein>
    <submittedName>
        <fullName evidence="3">Polyprotein</fullName>
    </submittedName>
</protein>
<keyword evidence="2" id="KW-1185">Reference proteome</keyword>
<accession>A0A7I4XU35</accession>
<reference evidence="3" key="1">
    <citation type="submission" date="2020-12" db="UniProtKB">
        <authorList>
            <consortium name="WormBaseParasite"/>
        </authorList>
    </citation>
    <scope>IDENTIFICATION</scope>
    <source>
        <strain evidence="3">MHco3</strain>
    </source>
</reference>
<evidence type="ECO:0000256" key="1">
    <source>
        <dbReference type="SAM" id="Phobius"/>
    </source>
</evidence>
<sequence>REIWTQNGGRKLMANMMGLAVDLAYGTSQNSGYCDPFSQLYDFTVNFVTRSAMARYFSFPLLLMALLLISTVIPSTSSEKTSVDKKKPSVKKVKLLKPKGASAKTGLPRVKRWSFPVPGRG</sequence>
<keyword evidence="1" id="KW-0472">Membrane</keyword>
<keyword evidence="1" id="KW-0812">Transmembrane</keyword>
<dbReference type="AlphaFoldDB" id="A0A7I4XU35"/>
<name>A0A7I4XU35_HAECO</name>
<evidence type="ECO:0000313" key="2">
    <source>
        <dbReference type="Proteomes" id="UP000025227"/>
    </source>
</evidence>
<feature type="transmembrane region" description="Helical" evidence="1">
    <location>
        <begin position="56"/>
        <end position="77"/>
    </location>
</feature>